<gene>
    <name evidence="1" type="ORF">T07_3255</name>
</gene>
<keyword evidence="2" id="KW-1185">Reference proteome</keyword>
<dbReference type="AlphaFoldDB" id="A0A0V0RBJ3"/>
<protein>
    <submittedName>
        <fullName evidence="1">Uncharacterized protein</fullName>
    </submittedName>
</protein>
<comment type="caution">
    <text evidence="1">The sequence shown here is derived from an EMBL/GenBank/DDBJ whole genome shotgun (WGS) entry which is preliminary data.</text>
</comment>
<evidence type="ECO:0000313" key="1">
    <source>
        <dbReference type="EMBL" id="KRX11881.1"/>
    </source>
</evidence>
<evidence type="ECO:0000313" key="2">
    <source>
        <dbReference type="Proteomes" id="UP000054630"/>
    </source>
</evidence>
<dbReference type="EMBL" id="JYDL01001188">
    <property type="protein sequence ID" value="KRX11881.1"/>
    <property type="molecule type" value="Genomic_DNA"/>
</dbReference>
<name>A0A0V0RBJ3_9BILA</name>
<proteinExistence type="predicted"/>
<sequence length="43" mass="5167">MYFSFHELNDYSAVVLQRFAQAWARHVNQAYKRYAIDNGTMPR</sequence>
<dbReference type="Proteomes" id="UP000054630">
    <property type="component" value="Unassembled WGS sequence"/>
</dbReference>
<reference evidence="1 2" key="1">
    <citation type="submission" date="2015-01" db="EMBL/GenBank/DDBJ databases">
        <title>Evolution of Trichinella species and genotypes.</title>
        <authorList>
            <person name="Korhonen P.K."/>
            <person name="Edoardo P."/>
            <person name="Giuseppe L.R."/>
            <person name="Gasser R.B."/>
        </authorList>
    </citation>
    <scope>NUCLEOTIDE SEQUENCE [LARGE SCALE GENOMIC DNA]</scope>
    <source>
        <strain evidence="1">ISS37</strain>
    </source>
</reference>
<accession>A0A0V0RBJ3</accession>
<organism evidence="1 2">
    <name type="scientific">Trichinella nelsoni</name>
    <dbReference type="NCBI Taxonomy" id="6336"/>
    <lineage>
        <taxon>Eukaryota</taxon>
        <taxon>Metazoa</taxon>
        <taxon>Ecdysozoa</taxon>
        <taxon>Nematoda</taxon>
        <taxon>Enoplea</taxon>
        <taxon>Dorylaimia</taxon>
        <taxon>Trichinellida</taxon>
        <taxon>Trichinellidae</taxon>
        <taxon>Trichinella</taxon>
    </lineage>
</organism>